<comment type="caution">
    <text evidence="2">The sequence shown here is derived from an EMBL/GenBank/DDBJ whole genome shotgun (WGS) entry which is preliminary data.</text>
</comment>
<keyword evidence="3" id="KW-1185">Reference proteome</keyword>
<feature type="domain" description="Oligogalacturonate lyase" evidence="1">
    <location>
        <begin position="148"/>
        <end position="380"/>
    </location>
</feature>
<evidence type="ECO:0000313" key="3">
    <source>
        <dbReference type="Proteomes" id="UP001499951"/>
    </source>
</evidence>
<gene>
    <name evidence="2" type="ORF">GCM10008942_10830</name>
</gene>
<proteinExistence type="predicted"/>
<protein>
    <recommendedName>
        <fullName evidence="1">Oligogalacturonate lyase domain-containing protein</fullName>
    </recommendedName>
</protein>
<name>A0ABN1EDE1_9PROT</name>
<evidence type="ECO:0000313" key="2">
    <source>
        <dbReference type="EMBL" id="GAA0564311.1"/>
    </source>
</evidence>
<dbReference type="RefSeq" id="WP_208393794.1">
    <property type="nucleotide sequence ID" value="NZ_BAAADD010000003.1"/>
</dbReference>
<dbReference type="InterPro" id="IPR027946">
    <property type="entry name" value="Ogl_dom"/>
</dbReference>
<evidence type="ECO:0000259" key="1">
    <source>
        <dbReference type="Pfam" id="PF14583"/>
    </source>
</evidence>
<sequence length="383" mass="42386">MQLSDEPGSLSLYFNVNGYTPDGTTLVISTPTGIATVNLTNRKLTKIATGHLHLLFVGRKTGTIYYENATGNSAAAKAIYAVPAAGGPPRLVARIPSGTIQTINADETRMAGVEEYAPPAKVSGDGLMRDGKHAQTKGEMMKARLEANIPMRIFVLDLTTGKRRTLVQSSSDWLNHLQFSPSDPNLLLFCHEGDWHRVDRIWLIRTDEDGAKPLKVHSRTMAMEIAGHEWFSADGNWVWYDLQTPRGQVFWVAGYEIATGRRLWYNLARDEWSVHYNTSRDGALFSGDGGGPGMVAHASDGKWIYLFRPQEMPDEKTGDHATPPGLPLIHTGVFEAEKLVDLKTHNYHLEPNASFTPDGKWLVFRSNMHGASQVYAVEIAKAK</sequence>
<dbReference type="Pfam" id="PF14583">
    <property type="entry name" value="Pectate_lyase22"/>
    <property type="match status" value="1"/>
</dbReference>
<reference evidence="2 3" key="1">
    <citation type="journal article" date="2019" name="Int. J. Syst. Evol. Microbiol.">
        <title>The Global Catalogue of Microorganisms (GCM) 10K type strain sequencing project: providing services to taxonomists for standard genome sequencing and annotation.</title>
        <authorList>
            <consortium name="The Broad Institute Genomics Platform"/>
            <consortium name="The Broad Institute Genome Sequencing Center for Infectious Disease"/>
            <person name="Wu L."/>
            <person name="Ma J."/>
        </authorList>
    </citation>
    <scope>NUCLEOTIDE SEQUENCE [LARGE SCALE GENOMIC DNA]</scope>
    <source>
        <strain evidence="2 3">JCM 15089</strain>
    </source>
</reference>
<dbReference type="InterPro" id="IPR015943">
    <property type="entry name" value="WD40/YVTN_repeat-like_dom_sf"/>
</dbReference>
<dbReference type="SUPFAM" id="SSF82171">
    <property type="entry name" value="DPP6 N-terminal domain-like"/>
    <property type="match status" value="1"/>
</dbReference>
<organism evidence="2 3">
    <name type="scientific">Rhizomicrobium electricum</name>
    <dbReference type="NCBI Taxonomy" id="480070"/>
    <lineage>
        <taxon>Bacteria</taxon>
        <taxon>Pseudomonadati</taxon>
        <taxon>Pseudomonadota</taxon>
        <taxon>Alphaproteobacteria</taxon>
        <taxon>Micropepsales</taxon>
        <taxon>Micropepsaceae</taxon>
        <taxon>Rhizomicrobium</taxon>
    </lineage>
</organism>
<dbReference type="Proteomes" id="UP001499951">
    <property type="component" value="Unassembled WGS sequence"/>
</dbReference>
<accession>A0ABN1EDE1</accession>
<dbReference type="Gene3D" id="2.130.10.10">
    <property type="entry name" value="YVTN repeat-like/Quinoprotein amine dehydrogenase"/>
    <property type="match status" value="1"/>
</dbReference>
<dbReference type="EMBL" id="BAAADD010000003">
    <property type="protein sequence ID" value="GAA0564311.1"/>
    <property type="molecule type" value="Genomic_DNA"/>
</dbReference>